<comment type="caution">
    <text evidence="1">The sequence shown here is derived from an EMBL/GenBank/DDBJ whole genome shotgun (WGS) entry which is preliminary data.</text>
</comment>
<dbReference type="SUPFAM" id="SSF47413">
    <property type="entry name" value="lambda repressor-like DNA-binding domains"/>
    <property type="match status" value="1"/>
</dbReference>
<dbReference type="OrthoDB" id="4409301at2"/>
<reference evidence="1 2" key="1">
    <citation type="submission" date="2019-06" db="EMBL/GenBank/DDBJ databases">
        <title>Sequencing the genomes of 1000 actinobacteria strains.</title>
        <authorList>
            <person name="Klenk H.-P."/>
        </authorList>
    </citation>
    <scope>NUCLEOTIDE SEQUENCE [LARGE SCALE GENOMIC DNA]</scope>
    <source>
        <strain evidence="1 2">DSM 12335</strain>
    </source>
</reference>
<dbReference type="EMBL" id="VFOP01000001">
    <property type="protein sequence ID" value="TQL49789.1"/>
    <property type="molecule type" value="Genomic_DNA"/>
</dbReference>
<dbReference type="InterPro" id="IPR001387">
    <property type="entry name" value="Cro/C1-type_HTH"/>
</dbReference>
<dbReference type="Gene3D" id="1.10.260.40">
    <property type="entry name" value="lambda repressor-like DNA-binding domains"/>
    <property type="match status" value="1"/>
</dbReference>
<dbReference type="Pfam" id="PF13560">
    <property type="entry name" value="HTH_31"/>
    <property type="match status" value="1"/>
</dbReference>
<proteinExistence type="predicted"/>
<sequence>MMVSFRNVDVPSGTPPGSWPYEAIATTIERGLIGDWAVLTRAIRREPWGPVARMVEEYLSREHPPGVGPLLERAISGARAEAEAAERAEVAHEVDDLVRRSGLTSRDFAERIGTSASRLSTYRSGKVMPSAALVVRMRRCVEQVE</sequence>
<dbReference type="CDD" id="cd00093">
    <property type="entry name" value="HTH_XRE"/>
    <property type="match status" value="1"/>
</dbReference>
<protein>
    <recommendedName>
        <fullName evidence="3">Helix-turn-helix protein</fullName>
    </recommendedName>
</protein>
<gene>
    <name evidence="1" type="ORF">FB467_0882</name>
</gene>
<evidence type="ECO:0008006" key="3">
    <source>
        <dbReference type="Google" id="ProtNLM"/>
    </source>
</evidence>
<keyword evidence="2" id="KW-1185">Reference proteome</keyword>
<organism evidence="1 2">
    <name type="scientific">Ornithinicoccus hortensis</name>
    <dbReference type="NCBI Taxonomy" id="82346"/>
    <lineage>
        <taxon>Bacteria</taxon>
        <taxon>Bacillati</taxon>
        <taxon>Actinomycetota</taxon>
        <taxon>Actinomycetes</taxon>
        <taxon>Micrococcales</taxon>
        <taxon>Intrasporangiaceae</taxon>
        <taxon>Ornithinicoccus</taxon>
    </lineage>
</organism>
<dbReference type="GO" id="GO:0003677">
    <property type="term" value="F:DNA binding"/>
    <property type="evidence" value="ECO:0007669"/>
    <property type="project" value="InterPro"/>
</dbReference>
<evidence type="ECO:0000313" key="1">
    <source>
        <dbReference type="EMBL" id="TQL49789.1"/>
    </source>
</evidence>
<dbReference type="AlphaFoldDB" id="A0A542YP16"/>
<accession>A0A542YP16</accession>
<dbReference type="Proteomes" id="UP000319516">
    <property type="component" value="Unassembled WGS sequence"/>
</dbReference>
<dbReference type="InterPro" id="IPR010982">
    <property type="entry name" value="Lambda_DNA-bd_dom_sf"/>
</dbReference>
<evidence type="ECO:0000313" key="2">
    <source>
        <dbReference type="Proteomes" id="UP000319516"/>
    </source>
</evidence>
<name>A0A542YP16_9MICO</name>